<gene>
    <name evidence="2" type="ORF">KB57_004</name>
</gene>
<dbReference type="KEGG" id="vg:26523212"/>
<dbReference type="EMBL" id="KT934943">
    <property type="protein sequence ID" value="ALM02634.1"/>
    <property type="molecule type" value="Genomic_DNA"/>
</dbReference>
<protein>
    <recommendedName>
        <fullName evidence="1">DUF7390 domain-containing protein</fullName>
    </recommendedName>
</protein>
<sequence length="152" mass="17749">MASYSRLELVDKFRKELEVWNQWQVPRSEKAMDTTHIQMASLDEMMSAYGYVPRRLSNFPEVKDGRFGYQLAFPRCKKICRPFFISLQDAVSIHNGNGYKGNPFRRLGDRMSFALQNRIVEQVAVQRDKSLEGGIKSTKKWIKFYEENKNAG</sequence>
<name>A0A0S1S3S6_9CAUD</name>
<dbReference type="RefSeq" id="YP_009187617.1">
    <property type="nucleotide sequence ID" value="NC_028659.1"/>
</dbReference>
<evidence type="ECO:0000313" key="2">
    <source>
        <dbReference type="EMBL" id="ALM02634.1"/>
    </source>
</evidence>
<evidence type="ECO:0000313" key="3">
    <source>
        <dbReference type="Proteomes" id="UP000203990"/>
    </source>
</evidence>
<feature type="domain" description="DUF7390" evidence="1">
    <location>
        <begin position="31"/>
        <end position="145"/>
    </location>
</feature>
<evidence type="ECO:0000259" key="1">
    <source>
        <dbReference type="Pfam" id="PF24116"/>
    </source>
</evidence>
<dbReference type="InterPro" id="IPR055814">
    <property type="entry name" value="DUF7390"/>
</dbReference>
<dbReference type="OrthoDB" id="18615at10239"/>
<dbReference type="Pfam" id="PF24116">
    <property type="entry name" value="DUF7390"/>
    <property type="match status" value="1"/>
</dbReference>
<dbReference type="GeneID" id="26523212"/>
<accession>A0A0S1S3S6</accession>
<organism evidence="2 3">
    <name type="scientific">Klebsiella phage vB_KpnM_KB57</name>
    <dbReference type="NCBI Taxonomy" id="1719140"/>
    <lineage>
        <taxon>Viruses</taxon>
        <taxon>Duplodnaviria</taxon>
        <taxon>Heunggongvirae</taxon>
        <taxon>Uroviricota</taxon>
        <taxon>Caudoviricetes</taxon>
        <taxon>Vequintavirinae</taxon>
        <taxon>Mydovirus</taxon>
        <taxon>Mydovirus KB57</taxon>
    </lineage>
</organism>
<dbReference type="Proteomes" id="UP000203990">
    <property type="component" value="Segment"/>
</dbReference>
<keyword evidence="3" id="KW-1185">Reference proteome</keyword>
<proteinExistence type="predicted"/>
<reference evidence="2 3" key="1">
    <citation type="submission" date="2015-10" db="EMBL/GenBank/DDBJ databases">
        <title>Complete genome sequence of Klebsiella pneumoniae bacteriophage vB_KpnM_KB57.</title>
        <authorList>
            <person name="Volozhantsev N.V."/>
            <person name="Popova A.V."/>
            <person name="Krasilnikova V.M."/>
            <person name="Bogun A.G."/>
        </authorList>
    </citation>
    <scope>NUCLEOTIDE SEQUENCE [LARGE SCALE GENOMIC DNA]</scope>
</reference>